<feature type="transmembrane region" description="Helical" evidence="1">
    <location>
        <begin position="206"/>
        <end position="224"/>
    </location>
</feature>
<keyword evidence="1" id="KW-0472">Membrane</keyword>
<keyword evidence="3" id="KW-1185">Reference proteome</keyword>
<gene>
    <name evidence="2" type="ORF">ICC18_20665</name>
</gene>
<dbReference type="AlphaFoldDB" id="A0A926KV37"/>
<feature type="transmembrane region" description="Helical" evidence="1">
    <location>
        <begin position="169"/>
        <end position="186"/>
    </location>
</feature>
<dbReference type="EMBL" id="JACVVD010000007">
    <property type="protein sequence ID" value="MBD0382535.1"/>
    <property type="molecule type" value="Genomic_DNA"/>
</dbReference>
<organism evidence="2 3">
    <name type="scientific">Paenibacillus sedimenti</name>
    <dbReference type="NCBI Taxonomy" id="2770274"/>
    <lineage>
        <taxon>Bacteria</taxon>
        <taxon>Bacillati</taxon>
        <taxon>Bacillota</taxon>
        <taxon>Bacilli</taxon>
        <taxon>Bacillales</taxon>
        <taxon>Paenibacillaceae</taxon>
        <taxon>Paenibacillus</taxon>
    </lineage>
</organism>
<comment type="caution">
    <text evidence="2">The sequence shown here is derived from an EMBL/GenBank/DDBJ whole genome shotgun (WGS) entry which is preliminary data.</text>
</comment>
<keyword evidence="1" id="KW-0812">Transmembrane</keyword>
<protein>
    <submittedName>
        <fullName evidence="2">Uncharacterized protein</fullName>
    </submittedName>
</protein>
<proteinExistence type="predicted"/>
<sequence>MLHMAHKPRRRIAFVSLIGITQLHLSNPLIIAWWSAAFPGFGHLLLSKYIRGFMLIGWEMLINTQTHLNEAMVYTFLGQFEHASEVLNIRWMSMYAPVYLFAIYDSYRTSVDINHQFVLAKRENAPIDIFTMSGIEFNYLDKRSPWLVVAWSLLMPGIGQLYTHRIINAFFGLGSWIVLSYFSHLLEGIQYMLMGDWTRTATVVEMKWLLFLPSLYGFAVYDAYVSTVEYNKLFDHDQIRWLQTDHQPSNYPFPKSPLLK</sequence>
<keyword evidence="1" id="KW-1133">Transmembrane helix</keyword>
<dbReference type="Proteomes" id="UP000650466">
    <property type="component" value="Unassembled WGS sequence"/>
</dbReference>
<accession>A0A926KV37</accession>
<reference evidence="2" key="1">
    <citation type="submission" date="2020-09" db="EMBL/GenBank/DDBJ databases">
        <title>Draft Genome Sequence of Paenibacillus sp. WST5.</title>
        <authorList>
            <person name="Bao Z."/>
        </authorList>
    </citation>
    <scope>NUCLEOTIDE SEQUENCE</scope>
    <source>
        <strain evidence="2">WST5</strain>
    </source>
</reference>
<name>A0A926KV37_9BACL</name>
<evidence type="ECO:0000313" key="3">
    <source>
        <dbReference type="Proteomes" id="UP000650466"/>
    </source>
</evidence>
<evidence type="ECO:0000256" key="1">
    <source>
        <dbReference type="SAM" id="Phobius"/>
    </source>
</evidence>
<evidence type="ECO:0000313" key="2">
    <source>
        <dbReference type="EMBL" id="MBD0382535.1"/>
    </source>
</evidence>
<feature type="transmembrane region" description="Helical" evidence="1">
    <location>
        <begin position="12"/>
        <end position="36"/>
    </location>
</feature>